<feature type="domain" description="Importin-9 central HEAT repeats" evidence="2">
    <location>
        <begin position="316"/>
        <end position="569"/>
    </location>
</feature>
<dbReference type="PANTHER" id="PTHR10997">
    <property type="entry name" value="IMPORTIN-7, 8, 11"/>
    <property type="match status" value="1"/>
</dbReference>
<dbReference type="InterPro" id="IPR016024">
    <property type="entry name" value="ARM-type_fold"/>
</dbReference>
<dbReference type="AlphaFoldDB" id="A0A4Y9YVY9"/>
<dbReference type="PANTHER" id="PTHR10997:SF9">
    <property type="entry name" value="IMPORTIN-9"/>
    <property type="match status" value="1"/>
</dbReference>
<keyword evidence="1" id="KW-0653">Protein transport</keyword>
<keyword evidence="4" id="KW-1185">Reference proteome</keyword>
<dbReference type="GO" id="GO:0005635">
    <property type="term" value="C:nuclear envelope"/>
    <property type="evidence" value="ECO:0007669"/>
    <property type="project" value="TreeGrafter"/>
</dbReference>
<gene>
    <name evidence="3" type="ORF">EVG20_g4698</name>
</gene>
<feature type="non-terminal residue" evidence="3">
    <location>
        <position position="841"/>
    </location>
</feature>
<evidence type="ECO:0000256" key="1">
    <source>
        <dbReference type="ARBA" id="ARBA00022927"/>
    </source>
</evidence>
<dbReference type="Gene3D" id="1.25.10.10">
    <property type="entry name" value="Leucine-rich Repeat Variant"/>
    <property type="match status" value="1"/>
</dbReference>
<dbReference type="SUPFAM" id="SSF48371">
    <property type="entry name" value="ARM repeat"/>
    <property type="match status" value="1"/>
</dbReference>
<protein>
    <recommendedName>
        <fullName evidence="2">Importin-9 central HEAT repeats domain-containing protein</fullName>
    </recommendedName>
</protein>
<evidence type="ECO:0000259" key="2">
    <source>
        <dbReference type="Pfam" id="PF25018"/>
    </source>
</evidence>
<dbReference type="EMBL" id="SEOQ01000252">
    <property type="protein sequence ID" value="TFY66382.1"/>
    <property type="molecule type" value="Genomic_DNA"/>
</dbReference>
<dbReference type="Proteomes" id="UP000298327">
    <property type="component" value="Unassembled WGS sequence"/>
</dbReference>
<sequence length="841" mass="91218">MASAATIAQLLTSTLNPDPNVRITAELKLSESLTNPQHWSPFFQQFKGNAPPVEVKSQIRNVVFQGLSDPIRKIRSLCAHTLSTIAMSDWPDEYPDLLTSLLGLLSSGSPDSVHGAMQVFTEFIRTELTEDQILPILRELLPVLLSILGANEQHTPLTRSRTIAVFRQCVEALYMVKDLHPQAVKEASASVLPVWLDAFKVLLDLDPRQDVSGASWDGLAIRIQVFRTLDKIHTSFPRALAPYLPAYLNASLTHLQALFPIFYAYYLSPTPAGDVPQSEDGENVELTRLAAPLVDFVSAVARGGRARAWFEENGRLGTVVDAAVKWAQMTSENEDDWASDANLFVSQEDDETQAYSVRVAVFDLLSSLLQRAPVPACAALETASQSVVNESRSAREAGNADWWRPLEGLLAVLGSQSDAILECLEDEKDSGRAAPLNIGYLLSEVIPSLLTLSECPFLQGRCLVFASRYSKLLPTEVAGQYLDAAVQVIEASETGIPFKISAVKAIHNFCEGIEDSALVTVAPRITRDLGPFLLQTTEDTLSLVLETLGVVVAVDGSKWLTVGLANDLVLALLEVWTKNIKDPIFLSVLTDIFSSIAGSPTPGVYETAVKQTLPKLTAAIANSDPEQSWIASSAIELVTSLVEGAPDARLGEGFFAAVAPNLFACMKVAEDRDVLQNGVSLLTLVIRKDVNQLLNWTGADGQSGLSSVLGVIARLLLNQDESGGLFVGDLIIHLLRRAGDAVLPVLPELLEAMLNRMATAKTATFLQSLIIPFAFLIYNQRDTVLNLVEGVSVAGRPALDVLLNTWCENAETFQGFWPTRVSSLALGQLLVADRASVQTTL</sequence>
<dbReference type="GO" id="GO:0005829">
    <property type="term" value="C:cytosol"/>
    <property type="evidence" value="ECO:0007669"/>
    <property type="project" value="TreeGrafter"/>
</dbReference>
<name>A0A4Y9YVY9_9AGAM</name>
<dbReference type="InterPro" id="IPR056840">
    <property type="entry name" value="HEAT_IPO9_central"/>
</dbReference>
<comment type="caution">
    <text evidence="3">The sequence shown here is derived from an EMBL/GenBank/DDBJ whole genome shotgun (WGS) entry which is preliminary data.</text>
</comment>
<evidence type="ECO:0000313" key="3">
    <source>
        <dbReference type="EMBL" id="TFY66382.1"/>
    </source>
</evidence>
<dbReference type="STRING" id="205917.A0A4Y9YVY9"/>
<organism evidence="3 4">
    <name type="scientific">Dentipellis fragilis</name>
    <dbReference type="NCBI Taxonomy" id="205917"/>
    <lineage>
        <taxon>Eukaryota</taxon>
        <taxon>Fungi</taxon>
        <taxon>Dikarya</taxon>
        <taxon>Basidiomycota</taxon>
        <taxon>Agaricomycotina</taxon>
        <taxon>Agaricomycetes</taxon>
        <taxon>Russulales</taxon>
        <taxon>Hericiaceae</taxon>
        <taxon>Dentipellis</taxon>
    </lineage>
</organism>
<dbReference type="InterPro" id="IPR011989">
    <property type="entry name" value="ARM-like"/>
</dbReference>
<dbReference type="GO" id="GO:0006606">
    <property type="term" value="P:protein import into nucleus"/>
    <property type="evidence" value="ECO:0007669"/>
    <property type="project" value="TreeGrafter"/>
</dbReference>
<keyword evidence="1" id="KW-0813">Transport</keyword>
<reference evidence="3 4" key="1">
    <citation type="submission" date="2019-02" db="EMBL/GenBank/DDBJ databases">
        <title>Genome sequencing of the rare red list fungi Dentipellis fragilis.</title>
        <authorList>
            <person name="Buettner E."/>
            <person name="Kellner H."/>
        </authorList>
    </citation>
    <scope>NUCLEOTIDE SEQUENCE [LARGE SCALE GENOMIC DNA]</scope>
    <source>
        <strain evidence="3 4">DSM 105465</strain>
    </source>
</reference>
<accession>A0A4Y9YVY9</accession>
<dbReference type="Pfam" id="PF25018">
    <property type="entry name" value="HEAT_IPO9_c"/>
    <property type="match status" value="1"/>
</dbReference>
<proteinExistence type="predicted"/>
<dbReference type="OrthoDB" id="431626at2759"/>
<evidence type="ECO:0000313" key="4">
    <source>
        <dbReference type="Proteomes" id="UP000298327"/>
    </source>
</evidence>